<evidence type="ECO:0000313" key="1">
    <source>
        <dbReference type="EMBL" id="GAJ11280.1"/>
    </source>
</evidence>
<organism evidence="1">
    <name type="scientific">marine sediment metagenome</name>
    <dbReference type="NCBI Taxonomy" id="412755"/>
    <lineage>
        <taxon>unclassified sequences</taxon>
        <taxon>metagenomes</taxon>
        <taxon>ecological metagenomes</taxon>
    </lineage>
</organism>
<feature type="non-terminal residue" evidence="1">
    <location>
        <position position="1"/>
    </location>
</feature>
<proteinExistence type="predicted"/>
<accession>X1VQ37</accession>
<sequence>GVGGGEGVGVGVGAGGAGAGGGVGSGSALQPITDATGNKTSRATVHRITSFLICDTSYKDWFLYKLTIYF</sequence>
<name>X1VQ37_9ZZZZ</name>
<reference evidence="1" key="1">
    <citation type="journal article" date="2014" name="Front. Microbiol.">
        <title>High frequency of phylogenetically diverse reductive dehalogenase-homologous genes in deep subseafloor sedimentary metagenomes.</title>
        <authorList>
            <person name="Kawai M."/>
            <person name="Futagami T."/>
            <person name="Toyoda A."/>
            <person name="Takaki Y."/>
            <person name="Nishi S."/>
            <person name="Hori S."/>
            <person name="Arai W."/>
            <person name="Tsubouchi T."/>
            <person name="Morono Y."/>
            <person name="Uchiyama I."/>
            <person name="Ito T."/>
            <person name="Fujiyama A."/>
            <person name="Inagaki F."/>
            <person name="Takami H."/>
        </authorList>
    </citation>
    <scope>NUCLEOTIDE SEQUENCE</scope>
    <source>
        <strain evidence="1">Expedition CK06-06</strain>
    </source>
</reference>
<dbReference type="EMBL" id="BARW01032255">
    <property type="protein sequence ID" value="GAJ11280.1"/>
    <property type="molecule type" value="Genomic_DNA"/>
</dbReference>
<comment type="caution">
    <text evidence="1">The sequence shown here is derived from an EMBL/GenBank/DDBJ whole genome shotgun (WGS) entry which is preliminary data.</text>
</comment>
<protein>
    <submittedName>
        <fullName evidence="1">Uncharacterized protein</fullName>
    </submittedName>
</protein>
<dbReference type="AlphaFoldDB" id="X1VQ37"/>
<gene>
    <name evidence="1" type="ORF">S12H4_51099</name>
</gene>